<feature type="binding site" evidence="13">
    <location>
        <position position="161"/>
    </location>
    <ligand>
        <name>substrate</name>
    </ligand>
</feature>
<dbReference type="OrthoDB" id="9808460at2"/>
<dbReference type="PIRSF" id="PIRSF000724">
    <property type="entry name" value="Pgk"/>
    <property type="match status" value="1"/>
</dbReference>
<evidence type="ECO:0000256" key="7">
    <source>
        <dbReference type="ARBA" id="ARBA00022490"/>
    </source>
</evidence>
<evidence type="ECO:0000256" key="4">
    <source>
        <dbReference type="ARBA" id="ARBA00011245"/>
    </source>
</evidence>
<dbReference type="UniPathway" id="UPA00109">
    <property type="reaction ID" value="UER00185"/>
</dbReference>
<dbReference type="Pfam" id="PF00162">
    <property type="entry name" value="PGK"/>
    <property type="match status" value="1"/>
</dbReference>
<dbReference type="KEGG" id="mprt:ET475_17270"/>
<evidence type="ECO:0000256" key="16">
    <source>
        <dbReference type="RuleBase" id="RU000532"/>
    </source>
</evidence>
<evidence type="ECO:0000256" key="12">
    <source>
        <dbReference type="ARBA" id="ARBA00023152"/>
    </source>
</evidence>
<evidence type="ECO:0000256" key="15">
    <source>
        <dbReference type="PIRSR" id="PIRSR000724-2"/>
    </source>
</evidence>
<evidence type="ECO:0000256" key="8">
    <source>
        <dbReference type="ARBA" id="ARBA00022679"/>
    </source>
</evidence>
<dbReference type="PRINTS" id="PR00477">
    <property type="entry name" value="PHGLYCKINASE"/>
</dbReference>
<evidence type="ECO:0000256" key="9">
    <source>
        <dbReference type="ARBA" id="ARBA00022741"/>
    </source>
</evidence>
<feature type="binding site" evidence="13 15">
    <location>
        <position position="211"/>
    </location>
    <ligand>
        <name>ATP</name>
        <dbReference type="ChEBI" id="CHEBI:30616"/>
    </ligand>
</feature>
<protein>
    <recommendedName>
        <fullName evidence="6 13">Phosphoglycerate kinase</fullName>
        <ecNumber evidence="5 13">2.7.2.3</ecNumber>
    </recommendedName>
</protein>
<feature type="binding site" evidence="13">
    <location>
        <position position="42"/>
    </location>
    <ligand>
        <name>substrate</name>
    </ligand>
</feature>
<dbReference type="GO" id="GO:0006096">
    <property type="term" value="P:glycolytic process"/>
    <property type="evidence" value="ECO:0007669"/>
    <property type="project" value="UniProtKB-UniRule"/>
</dbReference>
<accession>A0A4P6EGJ3</accession>
<dbReference type="InterPro" id="IPR015824">
    <property type="entry name" value="Phosphoglycerate_kinase_N"/>
</dbReference>
<comment type="catalytic activity">
    <reaction evidence="1 13 16">
        <text>(2R)-3-phosphoglycerate + ATP = (2R)-3-phospho-glyceroyl phosphate + ADP</text>
        <dbReference type="Rhea" id="RHEA:14801"/>
        <dbReference type="ChEBI" id="CHEBI:30616"/>
        <dbReference type="ChEBI" id="CHEBI:57604"/>
        <dbReference type="ChEBI" id="CHEBI:58272"/>
        <dbReference type="ChEBI" id="CHEBI:456216"/>
        <dbReference type="EC" id="2.7.2.3"/>
    </reaction>
</comment>
<dbReference type="InterPro" id="IPR036043">
    <property type="entry name" value="Phosphoglycerate_kinase_sf"/>
</dbReference>
<feature type="binding site" evidence="14">
    <location>
        <position position="42"/>
    </location>
    <ligand>
        <name>(2R)-3-phosphoglycerate</name>
        <dbReference type="ChEBI" id="CHEBI:58272"/>
    </ligand>
</feature>
<evidence type="ECO:0000256" key="14">
    <source>
        <dbReference type="PIRSR" id="PIRSR000724-1"/>
    </source>
</evidence>
<keyword evidence="11 13" id="KW-0067">ATP-binding</keyword>
<dbReference type="SUPFAM" id="SSF53748">
    <property type="entry name" value="Phosphoglycerate kinase"/>
    <property type="match status" value="1"/>
</dbReference>
<feature type="binding site" evidence="13">
    <location>
        <position position="307"/>
    </location>
    <ligand>
        <name>ATP</name>
        <dbReference type="ChEBI" id="CHEBI:30616"/>
    </ligand>
</feature>
<keyword evidence="7 13" id="KW-0963">Cytoplasm</keyword>
<comment type="pathway">
    <text evidence="2 13">Carbohydrate degradation; glycolysis; pyruvate from D-glyceraldehyde 3-phosphate: step 2/5.</text>
</comment>
<evidence type="ECO:0000256" key="13">
    <source>
        <dbReference type="HAMAP-Rule" id="MF_00145"/>
    </source>
</evidence>
<evidence type="ECO:0000256" key="3">
    <source>
        <dbReference type="ARBA" id="ARBA00008982"/>
    </source>
</evidence>
<evidence type="ECO:0000313" key="17">
    <source>
        <dbReference type="EMBL" id="QAY61542.1"/>
    </source>
</evidence>
<feature type="binding site" evidence="14">
    <location>
        <position position="124"/>
    </location>
    <ligand>
        <name>(2R)-3-phosphoglycerate</name>
        <dbReference type="ChEBI" id="CHEBI:58272"/>
    </ligand>
</feature>
<comment type="subunit">
    <text evidence="4 13">Monomer.</text>
</comment>
<dbReference type="PROSITE" id="PS00111">
    <property type="entry name" value="PGLYCERATE_KINASE"/>
    <property type="match status" value="1"/>
</dbReference>
<dbReference type="FunFam" id="3.40.50.1260:FF:000031">
    <property type="entry name" value="Phosphoglycerate kinase 1"/>
    <property type="match status" value="1"/>
</dbReference>
<keyword evidence="18" id="KW-1185">Reference proteome</keyword>
<evidence type="ECO:0000256" key="10">
    <source>
        <dbReference type="ARBA" id="ARBA00022777"/>
    </source>
</evidence>
<keyword evidence="12 13" id="KW-0324">Glycolysis</keyword>
<evidence type="ECO:0000256" key="6">
    <source>
        <dbReference type="ARBA" id="ARBA00016471"/>
    </source>
</evidence>
<dbReference type="EMBL" id="CP035494">
    <property type="protein sequence ID" value="QAY61542.1"/>
    <property type="molecule type" value="Genomic_DNA"/>
</dbReference>
<reference evidence="17 18" key="1">
    <citation type="submission" date="2019-01" db="EMBL/GenBank/DDBJ databases">
        <title>Genome sequencing of strain DFW100M-13.</title>
        <authorList>
            <person name="Heo J."/>
            <person name="Kim S.-J."/>
            <person name="Kim J.-S."/>
            <person name="Hong S.-B."/>
            <person name="Kwon S.-W."/>
        </authorList>
    </citation>
    <scope>NUCLEOTIDE SEQUENCE [LARGE SCALE GENOMIC DNA]</scope>
    <source>
        <strain evidence="17 18">DFW100M-13</strain>
    </source>
</reference>
<proteinExistence type="inferred from homology"/>
<feature type="binding site" evidence="13 15">
    <location>
        <position position="338"/>
    </location>
    <ligand>
        <name>ATP</name>
        <dbReference type="ChEBI" id="CHEBI:30616"/>
    </ligand>
</feature>
<feature type="binding site" evidence="13 14">
    <location>
        <begin position="65"/>
        <end position="68"/>
    </location>
    <ligand>
        <name>substrate</name>
    </ligand>
</feature>
<dbReference type="AlphaFoldDB" id="A0A4P6EGJ3"/>
<evidence type="ECO:0000256" key="1">
    <source>
        <dbReference type="ARBA" id="ARBA00000642"/>
    </source>
</evidence>
<dbReference type="Gene3D" id="3.40.50.1260">
    <property type="entry name" value="Phosphoglycerate kinase, N-terminal domain"/>
    <property type="match status" value="2"/>
</dbReference>
<dbReference type="PANTHER" id="PTHR11406:SF23">
    <property type="entry name" value="PHOSPHOGLYCERATE KINASE 1, CHLOROPLASTIC-RELATED"/>
    <property type="match status" value="1"/>
</dbReference>
<dbReference type="FunFam" id="3.40.50.1260:FF:000006">
    <property type="entry name" value="Phosphoglycerate kinase"/>
    <property type="match status" value="1"/>
</dbReference>
<dbReference type="GO" id="GO:0005829">
    <property type="term" value="C:cytosol"/>
    <property type="evidence" value="ECO:0007669"/>
    <property type="project" value="TreeGrafter"/>
</dbReference>
<comment type="subcellular location">
    <subcellularLocation>
        <location evidence="13">Cytoplasm</location>
    </subcellularLocation>
</comment>
<keyword evidence="9 13" id="KW-0547">Nucleotide-binding</keyword>
<dbReference type="HAMAP" id="MF_00145">
    <property type="entry name" value="Phosphoglyc_kinase"/>
    <property type="match status" value="1"/>
</dbReference>
<name>A0A4P6EGJ3_9MICO</name>
<feature type="binding site" evidence="13 15">
    <location>
        <begin position="364"/>
        <end position="367"/>
    </location>
    <ligand>
        <name>ATP</name>
        <dbReference type="ChEBI" id="CHEBI:30616"/>
    </ligand>
</feature>
<organism evidence="17 18">
    <name type="scientific">Microbacterium protaetiae</name>
    <dbReference type="NCBI Taxonomy" id="2509458"/>
    <lineage>
        <taxon>Bacteria</taxon>
        <taxon>Bacillati</taxon>
        <taxon>Actinomycetota</taxon>
        <taxon>Actinomycetes</taxon>
        <taxon>Micrococcales</taxon>
        <taxon>Microbacteriaceae</taxon>
        <taxon>Microbacterium</taxon>
    </lineage>
</organism>
<evidence type="ECO:0000313" key="18">
    <source>
        <dbReference type="Proteomes" id="UP000293995"/>
    </source>
</evidence>
<sequence>MALHTLDTLASRLGGPLAGTRVIVRCDLNVPLKDGVITDDGRVRASVPTLQALIDQGARVVVCSHLGRPDGAPDPKYSLAPVAHRLSELLGAPVAFATDTVGASARETVAGLADGEVAVIENLRFNPGETSKDDATREAFARELAELGAALVSDGFGVVHRKQASVYDLARLLPSVAGLLIAAEVDVLDRLTEKPERPYAVVLGGSKVSDKLGVIAHLLPRVDKLLVGGGMMFTFLAAQGHAVGASLLEKDQLDTVRGYLDTARERGIEIILPVDAVVAASFDASADHVVADADALEDTPFGASGLGLDIGPRTAEAFAAAIRSSTTVFWNGPMGVFEMPAFAAGTKAVAQALTEVNGLSVVGGGDSAAAVRQLGFSDDSFGHISTGGGASLEFLEGKKLPGLEVLGWEQ</sequence>
<dbReference type="InterPro" id="IPR015911">
    <property type="entry name" value="Phosphoglycerate_kinase_CS"/>
</dbReference>
<keyword evidence="8 13" id="KW-0808">Transferase</keyword>
<feature type="binding site" evidence="14">
    <location>
        <position position="161"/>
    </location>
    <ligand>
        <name>(2R)-3-phosphoglycerate</name>
        <dbReference type="ChEBI" id="CHEBI:58272"/>
    </ligand>
</feature>
<dbReference type="Proteomes" id="UP000293995">
    <property type="component" value="Chromosome"/>
</dbReference>
<evidence type="ECO:0000256" key="5">
    <source>
        <dbReference type="ARBA" id="ARBA00013061"/>
    </source>
</evidence>
<gene>
    <name evidence="13" type="primary">pgk</name>
    <name evidence="17" type="ORF">ET475_17270</name>
</gene>
<dbReference type="GO" id="GO:0004618">
    <property type="term" value="F:phosphoglycerate kinase activity"/>
    <property type="evidence" value="ECO:0007669"/>
    <property type="project" value="UniProtKB-UniRule"/>
</dbReference>
<evidence type="ECO:0000256" key="11">
    <source>
        <dbReference type="ARBA" id="ARBA00022840"/>
    </source>
</evidence>
<keyword evidence="10 13" id="KW-0418">Kinase</keyword>
<evidence type="ECO:0000256" key="2">
    <source>
        <dbReference type="ARBA" id="ARBA00004838"/>
    </source>
</evidence>
<dbReference type="GO" id="GO:0005524">
    <property type="term" value="F:ATP binding"/>
    <property type="evidence" value="ECO:0007669"/>
    <property type="project" value="UniProtKB-KW"/>
</dbReference>
<comment type="similarity">
    <text evidence="3 13 16">Belongs to the phosphoglycerate kinase family.</text>
</comment>
<dbReference type="GO" id="GO:0043531">
    <property type="term" value="F:ADP binding"/>
    <property type="evidence" value="ECO:0007669"/>
    <property type="project" value="TreeGrafter"/>
</dbReference>
<feature type="binding site" evidence="13">
    <location>
        <position position="124"/>
    </location>
    <ligand>
        <name>substrate</name>
    </ligand>
</feature>
<dbReference type="EC" id="2.7.2.3" evidence="5 13"/>
<dbReference type="PANTHER" id="PTHR11406">
    <property type="entry name" value="PHOSPHOGLYCERATE KINASE"/>
    <property type="match status" value="1"/>
</dbReference>
<dbReference type="InterPro" id="IPR001576">
    <property type="entry name" value="Phosphoglycerate_kinase"/>
</dbReference>
<dbReference type="GO" id="GO:0006094">
    <property type="term" value="P:gluconeogenesis"/>
    <property type="evidence" value="ECO:0007669"/>
    <property type="project" value="TreeGrafter"/>
</dbReference>
<feature type="binding site" evidence="13 14">
    <location>
        <begin position="27"/>
        <end position="29"/>
    </location>
    <ligand>
        <name>substrate</name>
    </ligand>
</feature>
<dbReference type="RefSeq" id="WP_129393193.1">
    <property type="nucleotide sequence ID" value="NZ_CP035494.1"/>
</dbReference>